<name>A0A392PLI7_9FABA</name>
<comment type="caution">
    <text evidence="2">The sequence shown here is derived from an EMBL/GenBank/DDBJ whole genome shotgun (WGS) entry which is preliminary data.</text>
</comment>
<dbReference type="Gene3D" id="1.10.287.1490">
    <property type="match status" value="1"/>
</dbReference>
<dbReference type="AlphaFoldDB" id="A0A392PLI7"/>
<sequence length="173" mass="20057">MPLGGAMMELDNLRKLLKETTLREEDVVGRLGASEHQVRILSNRLKDYDNSDLGLLRKDNTELRSRVDFLESELHAFRDFRYSAFKDANEKVARLERKNAEANEKIARLEEEKAELNSSLKEYVVRALDLAPAIFKNALEQVELYLKRSLPREKFSVKHYVKDGKLVPRTVPK</sequence>
<accession>A0A392PLI7</accession>
<keyword evidence="3" id="KW-1185">Reference proteome</keyword>
<evidence type="ECO:0000313" key="3">
    <source>
        <dbReference type="Proteomes" id="UP000265520"/>
    </source>
</evidence>
<organism evidence="2 3">
    <name type="scientific">Trifolium medium</name>
    <dbReference type="NCBI Taxonomy" id="97028"/>
    <lineage>
        <taxon>Eukaryota</taxon>
        <taxon>Viridiplantae</taxon>
        <taxon>Streptophyta</taxon>
        <taxon>Embryophyta</taxon>
        <taxon>Tracheophyta</taxon>
        <taxon>Spermatophyta</taxon>
        <taxon>Magnoliopsida</taxon>
        <taxon>eudicotyledons</taxon>
        <taxon>Gunneridae</taxon>
        <taxon>Pentapetalae</taxon>
        <taxon>rosids</taxon>
        <taxon>fabids</taxon>
        <taxon>Fabales</taxon>
        <taxon>Fabaceae</taxon>
        <taxon>Papilionoideae</taxon>
        <taxon>50 kb inversion clade</taxon>
        <taxon>NPAAA clade</taxon>
        <taxon>Hologalegina</taxon>
        <taxon>IRL clade</taxon>
        <taxon>Trifolieae</taxon>
        <taxon>Trifolium</taxon>
    </lineage>
</organism>
<feature type="coiled-coil region" evidence="1">
    <location>
        <begin position="53"/>
        <end position="126"/>
    </location>
</feature>
<reference evidence="2 3" key="1">
    <citation type="journal article" date="2018" name="Front. Plant Sci.">
        <title>Red Clover (Trifolium pratense) and Zigzag Clover (T. medium) - A Picture of Genomic Similarities and Differences.</title>
        <authorList>
            <person name="Dluhosova J."/>
            <person name="Istvanek J."/>
            <person name="Nedelnik J."/>
            <person name="Repkova J."/>
        </authorList>
    </citation>
    <scope>NUCLEOTIDE SEQUENCE [LARGE SCALE GENOMIC DNA]</scope>
    <source>
        <strain evidence="3">cv. 10/8</strain>
        <tissue evidence="2">Leaf</tissue>
    </source>
</reference>
<dbReference type="EMBL" id="LXQA010086226">
    <property type="protein sequence ID" value="MCI12938.1"/>
    <property type="molecule type" value="Genomic_DNA"/>
</dbReference>
<protein>
    <submittedName>
        <fullName evidence="2">Uncharacterized protein</fullName>
    </submittedName>
</protein>
<dbReference type="Proteomes" id="UP000265520">
    <property type="component" value="Unassembled WGS sequence"/>
</dbReference>
<keyword evidence="1" id="KW-0175">Coiled coil</keyword>
<evidence type="ECO:0000313" key="2">
    <source>
        <dbReference type="EMBL" id="MCI12938.1"/>
    </source>
</evidence>
<evidence type="ECO:0000256" key="1">
    <source>
        <dbReference type="SAM" id="Coils"/>
    </source>
</evidence>
<proteinExistence type="predicted"/>